<feature type="region of interest" description="Disordered" evidence="1">
    <location>
        <begin position="450"/>
        <end position="489"/>
    </location>
</feature>
<evidence type="ECO:0000313" key="4">
    <source>
        <dbReference type="EMBL" id="AHE55844.1"/>
    </source>
</evidence>
<evidence type="ECO:0000259" key="2">
    <source>
        <dbReference type="Pfam" id="PF03007"/>
    </source>
</evidence>
<organism evidence="4 5">
    <name type="scientific">Sphingomonas sanxanigenens DSM 19645 = NX02</name>
    <dbReference type="NCBI Taxonomy" id="1123269"/>
    <lineage>
        <taxon>Bacteria</taxon>
        <taxon>Pseudomonadati</taxon>
        <taxon>Pseudomonadota</taxon>
        <taxon>Alphaproteobacteria</taxon>
        <taxon>Sphingomonadales</taxon>
        <taxon>Sphingomonadaceae</taxon>
        <taxon>Sphingomonas</taxon>
    </lineage>
</organism>
<dbReference type="AlphaFoldDB" id="W0AD56"/>
<proteinExistence type="predicted"/>
<dbReference type="OrthoDB" id="7440981at2"/>
<evidence type="ECO:0000259" key="3">
    <source>
        <dbReference type="Pfam" id="PF06974"/>
    </source>
</evidence>
<dbReference type="GO" id="GO:0019432">
    <property type="term" value="P:triglyceride biosynthetic process"/>
    <property type="evidence" value="ECO:0007669"/>
    <property type="project" value="UniProtKB-UniPathway"/>
</dbReference>
<feature type="domain" description="O-acyltransferase WSD1 C-terminal" evidence="3">
    <location>
        <begin position="309"/>
        <end position="443"/>
    </location>
</feature>
<dbReference type="InterPro" id="IPR009721">
    <property type="entry name" value="O-acyltransferase_WSD1_C"/>
</dbReference>
<name>W0AD56_9SPHN</name>
<dbReference type="eggNOG" id="COG1020">
    <property type="taxonomic scope" value="Bacteria"/>
</dbReference>
<dbReference type="EMBL" id="CP006644">
    <property type="protein sequence ID" value="AHE55844.1"/>
    <property type="molecule type" value="Genomic_DNA"/>
</dbReference>
<dbReference type="PATRIC" id="fig|1123269.5.peg.4113"/>
<dbReference type="Pfam" id="PF03007">
    <property type="entry name" value="WS_DGAT_cat"/>
    <property type="match status" value="1"/>
</dbReference>
<dbReference type="HOGENOM" id="CLU_024186_3_1_5"/>
<evidence type="ECO:0000313" key="5">
    <source>
        <dbReference type="Proteomes" id="UP000018851"/>
    </source>
</evidence>
<dbReference type="Pfam" id="PF06974">
    <property type="entry name" value="WS_DGAT_C"/>
    <property type="match status" value="1"/>
</dbReference>
<accession>W0AD56</accession>
<dbReference type="RefSeq" id="WP_025294003.1">
    <property type="nucleotide sequence ID" value="NZ_CP006644.1"/>
</dbReference>
<reference evidence="4 5" key="1">
    <citation type="submission" date="2013-07" db="EMBL/GenBank/DDBJ databases">
        <title>Completed genome of Sphingomonas sanxanigenens NX02.</title>
        <authorList>
            <person name="Ma T."/>
            <person name="Huang H."/>
            <person name="Wu M."/>
            <person name="Li X."/>
            <person name="Li G."/>
        </authorList>
    </citation>
    <scope>NUCLEOTIDE SEQUENCE [LARGE SCALE GENOMIC DNA]</scope>
    <source>
        <strain evidence="4 5">NX02</strain>
    </source>
</reference>
<dbReference type="UniPathway" id="UPA00282"/>
<sequence>MQQLGVEDARFVYHDAPATPMHVGLLCLYDPASAADGRVRFKHILRHVAARLRRAAAFRRRLVRVPLDLDAPYWIEDPDFDVEHHVRHIALPQPGDWRQLCILASRLHARPMDLNRPLWEFTIIEGLDGVAGLPPGAFALFAKTHLAAIDPVAGDRMLAAVHDPLPAGFDDDGSSDGWQPDSHPGIRDLLVSSYFNTLRKPFQFAETLARALPDLARRGAQRIARRGEPAPAPVEVPPTPFAGAVGPHRVYDAVTLPLAEIVRIEAVSGATRDAVIGAIVGGAIAQYLDARGALPHAPLAALLPAGNGAIALPLATDADEDGARLRLIMRKLDRDPVEPLPAATTFGPALAGQRARQQLRRLADADAPPVATALASFPGIDGDVYFGGARLLAVHALVPLADDLGLAHTATAQGGTLVIGFTADRAKLPDPATYAAALAASAERLGRAVTMAPPARRSTDATRETPTATGGPAATGGMAIHRNKEPANG</sequence>
<dbReference type="Proteomes" id="UP000018851">
    <property type="component" value="Chromosome"/>
</dbReference>
<feature type="compositionally biased region" description="Low complexity" evidence="1">
    <location>
        <begin position="465"/>
        <end position="479"/>
    </location>
</feature>
<feature type="domain" description="O-acyltransferase WSD1-like N-terminal" evidence="2">
    <location>
        <begin position="7"/>
        <end position="271"/>
    </location>
</feature>
<evidence type="ECO:0000256" key="1">
    <source>
        <dbReference type="SAM" id="MobiDB-lite"/>
    </source>
</evidence>
<keyword evidence="5" id="KW-1185">Reference proteome</keyword>
<dbReference type="InterPro" id="IPR004255">
    <property type="entry name" value="O-acyltransferase_WSD1_N"/>
</dbReference>
<gene>
    <name evidence="4" type="ORF">NX02_21015</name>
</gene>
<dbReference type="STRING" id="1123269.NX02_21015"/>
<dbReference type="KEGG" id="ssan:NX02_21015"/>
<dbReference type="GO" id="GO:0004144">
    <property type="term" value="F:diacylglycerol O-acyltransferase activity"/>
    <property type="evidence" value="ECO:0007669"/>
    <property type="project" value="InterPro"/>
</dbReference>
<protein>
    <submittedName>
        <fullName evidence="4">Uncharacterized protein</fullName>
    </submittedName>
</protein>